<evidence type="ECO:0000256" key="6">
    <source>
        <dbReference type="SAM" id="Phobius"/>
    </source>
</evidence>
<feature type="transmembrane region" description="Helical" evidence="6">
    <location>
        <begin position="70"/>
        <end position="90"/>
    </location>
</feature>
<evidence type="ECO:0000259" key="7">
    <source>
        <dbReference type="Pfam" id="PF02656"/>
    </source>
</evidence>
<evidence type="ECO:0000313" key="8">
    <source>
        <dbReference type="EMBL" id="SOJ57990.1"/>
    </source>
</evidence>
<evidence type="ECO:0000256" key="5">
    <source>
        <dbReference type="ARBA" id="ARBA00023136"/>
    </source>
</evidence>
<dbReference type="PANTHER" id="PTHR34187:SF2">
    <property type="entry name" value="DUF202 DOMAIN-CONTAINING PROTEIN"/>
    <property type="match status" value="1"/>
</dbReference>
<keyword evidence="3 6" id="KW-0812">Transmembrane</keyword>
<reference evidence="8 9" key="1">
    <citation type="submission" date="2017-10" db="EMBL/GenBank/DDBJ databases">
        <authorList>
            <consortium name="Urmite Genomes"/>
        </authorList>
    </citation>
    <scope>NUCLEOTIDE SEQUENCE [LARGE SCALE GENOMIC DNA]</scope>
    <source>
        <strain evidence="8 9">FB-527</strain>
    </source>
</reference>
<keyword evidence="2" id="KW-1003">Cell membrane</keyword>
<feature type="transmembrane region" description="Helical" evidence="6">
    <location>
        <begin position="45"/>
        <end position="64"/>
    </location>
</feature>
<dbReference type="RefSeq" id="WP_186245330.1">
    <property type="nucleotide sequence ID" value="NZ_OCTY01000002.1"/>
</dbReference>
<keyword evidence="5 6" id="KW-0472">Membrane</keyword>
<proteinExistence type="predicted"/>
<comment type="caution">
    <text evidence="8">The sequence shown here is derived from an EMBL/GenBank/DDBJ whole genome shotgun (WGS) entry which is preliminary data.</text>
</comment>
<dbReference type="PANTHER" id="PTHR34187">
    <property type="entry name" value="FGR18P"/>
    <property type="match status" value="1"/>
</dbReference>
<dbReference type="EMBL" id="OCTY01000002">
    <property type="protein sequence ID" value="SOJ57990.1"/>
    <property type="molecule type" value="Genomic_DNA"/>
</dbReference>
<evidence type="ECO:0000256" key="4">
    <source>
        <dbReference type="ARBA" id="ARBA00022989"/>
    </source>
</evidence>
<evidence type="ECO:0000256" key="3">
    <source>
        <dbReference type="ARBA" id="ARBA00022692"/>
    </source>
</evidence>
<dbReference type="Proteomes" id="UP000554965">
    <property type="component" value="Unassembled WGS sequence"/>
</dbReference>
<sequence>MHDPGTFEHESANCSYAVADDARSEPDCRFLLANERTFLAWQRTALGLLAASVGVVTIVPATSVPASRHIVGLILGGLAILTAGMGLRRWAQSDRAIRHSMPLPRQFGPAYLGLGVVIIGLVTLVLMVGAGVIG</sequence>
<dbReference type="GO" id="GO:0005886">
    <property type="term" value="C:plasma membrane"/>
    <property type="evidence" value="ECO:0007669"/>
    <property type="project" value="UniProtKB-SubCell"/>
</dbReference>
<gene>
    <name evidence="8" type="primary">yidH</name>
    <name evidence="8" type="ORF">MSIMFB_05472</name>
</gene>
<feature type="domain" description="DUF202" evidence="7">
    <location>
        <begin position="29"/>
        <end position="95"/>
    </location>
</feature>
<keyword evidence="4 6" id="KW-1133">Transmembrane helix</keyword>
<accession>A0A7Z7NDH0</accession>
<comment type="subcellular location">
    <subcellularLocation>
        <location evidence="1">Cell membrane</location>
        <topology evidence="1">Multi-pass membrane protein</topology>
    </subcellularLocation>
</comment>
<name>A0A7Z7NDH0_9MYCO</name>
<evidence type="ECO:0000256" key="1">
    <source>
        <dbReference type="ARBA" id="ARBA00004651"/>
    </source>
</evidence>
<feature type="transmembrane region" description="Helical" evidence="6">
    <location>
        <begin position="111"/>
        <end position="133"/>
    </location>
</feature>
<keyword evidence="9" id="KW-1185">Reference proteome</keyword>
<evidence type="ECO:0000313" key="9">
    <source>
        <dbReference type="Proteomes" id="UP000554965"/>
    </source>
</evidence>
<dbReference type="Pfam" id="PF02656">
    <property type="entry name" value="DUF202"/>
    <property type="match status" value="1"/>
</dbReference>
<dbReference type="InterPro" id="IPR052053">
    <property type="entry name" value="IM_YidH-like"/>
</dbReference>
<dbReference type="AlphaFoldDB" id="A0A7Z7NDH0"/>
<evidence type="ECO:0000256" key="2">
    <source>
        <dbReference type="ARBA" id="ARBA00022475"/>
    </source>
</evidence>
<protein>
    <submittedName>
        <fullName evidence="8">Inner membrane protein YidH</fullName>
    </submittedName>
</protein>
<organism evidence="8 9">
    <name type="scientific">Mycobacterium simulans</name>
    <dbReference type="NCBI Taxonomy" id="627089"/>
    <lineage>
        <taxon>Bacteria</taxon>
        <taxon>Bacillati</taxon>
        <taxon>Actinomycetota</taxon>
        <taxon>Actinomycetes</taxon>
        <taxon>Mycobacteriales</taxon>
        <taxon>Mycobacteriaceae</taxon>
        <taxon>Mycobacterium</taxon>
    </lineage>
</organism>
<dbReference type="InterPro" id="IPR003807">
    <property type="entry name" value="DUF202"/>
</dbReference>